<accession>A0A1G8HP44</accession>
<dbReference type="Proteomes" id="UP000183263">
    <property type="component" value="Unassembled WGS sequence"/>
</dbReference>
<organism evidence="1 2">
    <name type="scientific">Rhodococcus triatomae</name>
    <dbReference type="NCBI Taxonomy" id="300028"/>
    <lineage>
        <taxon>Bacteria</taxon>
        <taxon>Bacillati</taxon>
        <taxon>Actinomycetota</taxon>
        <taxon>Actinomycetes</taxon>
        <taxon>Mycobacteriales</taxon>
        <taxon>Nocardiaceae</taxon>
        <taxon>Rhodococcus</taxon>
    </lineage>
</organism>
<dbReference type="Gene3D" id="3.40.50.1240">
    <property type="entry name" value="Phosphoglycerate mutase-like"/>
    <property type="match status" value="1"/>
</dbReference>
<dbReference type="GO" id="GO:0005737">
    <property type="term" value="C:cytoplasm"/>
    <property type="evidence" value="ECO:0007669"/>
    <property type="project" value="TreeGrafter"/>
</dbReference>
<dbReference type="InterPro" id="IPR050275">
    <property type="entry name" value="PGM_Phosphatase"/>
</dbReference>
<dbReference type="CDD" id="cd07067">
    <property type="entry name" value="HP_PGM_like"/>
    <property type="match status" value="1"/>
</dbReference>
<dbReference type="InterPro" id="IPR029033">
    <property type="entry name" value="His_PPase_superfam"/>
</dbReference>
<dbReference type="PANTHER" id="PTHR48100:SF1">
    <property type="entry name" value="HISTIDINE PHOSPHATASE FAMILY PROTEIN-RELATED"/>
    <property type="match status" value="1"/>
</dbReference>
<proteinExistence type="predicted"/>
<gene>
    <name evidence="1" type="ORF">SAMN05444695_10523</name>
</gene>
<keyword evidence="2" id="KW-1185">Reference proteome</keyword>
<sequence>MTCVQLLLIRHALPEKVTDASGRADPALTSEGREQAARLPQALSPYRIARIYSSPQRRAKETAAPVAAERDLLVTEHLGLAEYDYDLPHYIPFHEAQQLAPDAFARIRAGEFPKSVDGEAFRARVLDALGQVVDESEHQDTVAVFAHGGVVNVYLQELLGLDRPLVFPLDYVSVTRVLVSRTGQRRVASVNETGHIRDMLRR</sequence>
<dbReference type="Pfam" id="PF00300">
    <property type="entry name" value="His_Phos_1"/>
    <property type="match status" value="1"/>
</dbReference>
<dbReference type="AlphaFoldDB" id="A0A1G8HP44"/>
<reference evidence="1 2" key="1">
    <citation type="submission" date="2016-10" db="EMBL/GenBank/DDBJ databases">
        <authorList>
            <person name="de Groot N.N."/>
        </authorList>
    </citation>
    <scope>NUCLEOTIDE SEQUENCE [LARGE SCALE GENOMIC DNA]</scope>
    <source>
        <strain evidence="1 2">DSM 44892</strain>
    </source>
</reference>
<dbReference type="SUPFAM" id="SSF53254">
    <property type="entry name" value="Phosphoglycerate mutase-like"/>
    <property type="match status" value="1"/>
</dbReference>
<dbReference type="SMART" id="SM00855">
    <property type="entry name" value="PGAM"/>
    <property type="match status" value="1"/>
</dbReference>
<dbReference type="GO" id="GO:0016791">
    <property type="term" value="F:phosphatase activity"/>
    <property type="evidence" value="ECO:0007669"/>
    <property type="project" value="TreeGrafter"/>
</dbReference>
<name>A0A1G8HP44_9NOCA</name>
<protein>
    <submittedName>
        <fullName evidence="1">Probable phosphoglycerate mutase</fullName>
    </submittedName>
</protein>
<dbReference type="PANTHER" id="PTHR48100">
    <property type="entry name" value="BROAD-SPECIFICITY PHOSPHATASE YOR283W-RELATED"/>
    <property type="match status" value="1"/>
</dbReference>
<dbReference type="InterPro" id="IPR013078">
    <property type="entry name" value="His_Pase_superF_clade-1"/>
</dbReference>
<dbReference type="EMBL" id="FNDN01000005">
    <property type="protein sequence ID" value="SDI08394.1"/>
    <property type="molecule type" value="Genomic_DNA"/>
</dbReference>
<evidence type="ECO:0000313" key="2">
    <source>
        <dbReference type="Proteomes" id="UP000183263"/>
    </source>
</evidence>
<evidence type="ECO:0000313" key="1">
    <source>
        <dbReference type="EMBL" id="SDI08394.1"/>
    </source>
</evidence>